<name>A0ABU3GUI9_9SPHI</name>
<organism evidence="1 2">
    <name type="scientific">Mucilaginibacter terrae</name>
    <dbReference type="NCBI Taxonomy" id="1955052"/>
    <lineage>
        <taxon>Bacteria</taxon>
        <taxon>Pseudomonadati</taxon>
        <taxon>Bacteroidota</taxon>
        <taxon>Sphingobacteriia</taxon>
        <taxon>Sphingobacteriales</taxon>
        <taxon>Sphingobacteriaceae</taxon>
        <taxon>Mucilaginibacter</taxon>
    </lineage>
</organism>
<dbReference type="EMBL" id="JAVLVU010000001">
    <property type="protein sequence ID" value="MDT3403433.1"/>
    <property type="molecule type" value="Genomic_DNA"/>
</dbReference>
<comment type="caution">
    <text evidence="1">The sequence shown here is derived from an EMBL/GenBank/DDBJ whole genome shotgun (WGS) entry which is preliminary data.</text>
</comment>
<reference evidence="2" key="1">
    <citation type="submission" date="2023-07" db="EMBL/GenBank/DDBJ databases">
        <title>Functional and genomic diversity of the sorghum phyllosphere microbiome.</title>
        <authorList>
            <person name="Shade A."/>
        </authorList>
    </citation>
    <scope>NUCLEOTIDE SEQUENCE [LARGE SCALE GENOMIC DNA]</scope>
    <source>
        <strain evidence="2">SORGH_AS_0422</strain>
    </source>
</reference>
<proteinExistence type="predicted"/>
<protein>
    <recommendedName>
        <fullName evidence="3">DUF4252 domain-containing protein</fullName>
    </recommendedName>
</protein>
<accession>A0ABU3GUI9</accession>
<evidence type="ECO:0008006" key="3">
    <source>
        <dbReference type="Google" id="ProtNLM"/>
    </source>
</evidence>
<keyword evidence="2" id="KW-1185">Reference proteome</keyword>
<dbReference type="Proteomes" id="UP001258315">
    <property type="component" value="Unassembled WGS sequence"/>
</dbReference>
<gene>
    <name evidence="1" type="ORF">QE417_002505</name>
</gene>
<sequence length="150" mass="17122">MKKLLLIYIVILMGISIKSKAQVTKLNNYKYIYLAPLTYNNGRADHWGIREQVKKILRESGVAVLDSLNTGQMPSLTLTCVIEHSNNLYQFKREYIDVKFLDFDNHIVYAAHGQTGAMALTIKSGYKSGVKNALKDFENYQYKYTGSTIE</sequence>
<evidence type="ECO:0000313" key="1">
    <source>
        <dbReference type="EMBL" id="MDT3403433.1"/>
    </source>
</evidence>
<evidence type="ECO:0000313" key="2">
    <source>
        <dbReference type="Proteomes" id="UP001258315"/>
    </source>
</evidence>
<dbReference type="RefSeq" id="WP_311950412.1">
    <property type="nucleotide sequence ID" value="NZ_JAVLVU010000001.1"/>
</dbReference>